<dbReference type="Pfam" id="PF22486">
    <property type="entry name" value="MATH_2"/>
    <property type="match status" value="1"/>
</dbReference>
<dbReference type="PANTHER" id="PTHR24410">
    <property type="entry name" value="HL07962P-RELATED"/>
    <property type="match status" value="1"/>
</dbReference>
<feature type="domain" description="BTB" evidence="1">
    <location>
        <begin position="422"/>
        <end position="510"/>
    </location>
</feature>
<dbReference type="WBParaSite" id="MCU_003518-RA">
    <property type="protein sequence ID" value="MCU_003518-RA"/>
    <property type="gene ID" value="MCU_003518"/>
</dbReference>
<dbReference type="SUPFAM" id="SSF49599">
    <property type="entry name" value="TRAF domain-like"/>
    <property type="match status" value="1"/>
</dbReference>
<dbReference type="InterPro" id="IPR011333">
    <property type="entry name" value="SKP1/BTB/POZ_sf"/>
</dbReference>
<evidence type="ECO:0000259" key="1">
    <source>
        <dbReference type="Pfam" id="PF00651"/>
    </source>
</evidence>
<dbReference type="Gene3D" id="3.30.710.10">
    <property type="entry name" value="Potassium Channel Kv1.1, Chain A"/>
    <property type="match status" value="1"/>
</dbReference>
<dbReference type="SUPFAM" id="SSF54695">
    <property type="entry name" value="POZ domain"/>
    <property type="match status" value="1"/>
</dbReference>
<dbReference type="AlphaFoldDB" id="A0A5K3EWE1"/>
<evidence type="ECO:0000313" key="3">
    <source>
        <dbReference type="WBParaSite" id="MCU_003518-RA"/>
    </source>
</evidence>
<sequence>MCQNVTLENLLSFSEKHIYIYTINSARKSYAIKERNPLALSTKRKYSTTRISGFSEETINQKDNVCVPPNSSKSRRVDNDLLITDENVKMQYIPVPSLPDSTNCELSCCTKICPKKIEFTWTLDNFSLSATAPGETIVSRSFAASSNNDYVWSLRVAPHGKCPDLSDFVSVCLVMESKDDSFRPLQTFIQTDGNNCAESITNCEINEGHGESTATIPPASLIPARFRCSILDEFGRVAYSNETERYHLVGPKMGLGFCRFVERSRLYPHLKKPDSEISSQKGYPSHNLIPISTTSSTNDNEPIDSRLIGPGDRLSLFVEIFWIEEEIYASPEAISPGVNSVDDYDGSRLNFSELLSSMELKSDLERLLQSGRLADIKVVVVNAITQKSWDRTAIVDIHGLFPEPVACRCSDCETMTELFPAVPAHKAILAASSPKLLKIFFSKSDSLHKNIDVLVFRGTGLSADIAPVFLRCVYVRRLDKRVTHLQLVSLLRLASTLEMPDLWKIVEQRLMGILTPANVCPLLATASDLNAPLLVDACLSYIFCNMDSVMKSDGYQCICMKRPDLLCLLFRRITLIRSINLNSPSPPPPLATLALDQILGLRPSQSNFGVCSDDNRNPTCSSSIHGDSSSLSSFRGEVESQHYNPLTHPRHTTILSTKLDLFSGYSSLR</sequence>
<dbReference type="Gene3D" id="2.60.210.10">
    <property type="entry name" value="Apoptosis, Tumor Necrosis Factor Receptor Associated Protein 2, Chain A"/>
    <property type="match status" value="1"/>
</dbReference>
<dbReference type="InterPro" id="IPR000210">
    <property type="entry name" value="BTB/POZ_dom"/>
</dbReference>
<accession>A0A5K3EWE1</accession>
<dbReference type="InterPro" id="IPR008974">
    <property type="entry name" value="TRAF-like"/>
</dbReference>
<organism evidence="3">
    <name type="scientific">Mesocestoides corti</name>
    <name type="common">Flatworm</name>
    <dbReference type="NCBI Taxonomy" id="53468"/>
    <lineage>
        <taxon>Eukaryota</taxon>
        <taxon>Metazoa</taxon>
        <taxon>Spiralia</taxon>
        <taxon>Lophotrochozoa</taxon>
        <taxon>Platyhelminthes</taxon>
        <taxon>Cestoda</taxon>
        <taxon>Eucestoda</taxon>
        <taxon>Cyclophyllidea</taxon>
        <taxon>Mesocestoididae</taxon>
        <taxon>Mesocestoides</taxon>
    </lineage>
</organism>
<dbReference type="InterPro" id="IPR002083">
    <property type="entry name" value="MATH/TRAF_dom"/>
</dbReference>
<proteinExistence type="predicted"/>
<evidence type="ECO:0000259" key="2">
    <source>
        <dbReference type="Pfam" id="PF22486"/>
    </source>
</evidence>
<name>A0A5K3EWE1_MESCO</name>
<dbReference type="PANTHER" id="PTHR24410:SF23">
    <property type="entry name" value="BTB DOMAIN-CONTAINING PROTEIN-RELATED"/>
    <property type="match status" value="1"/>
</dbReference>
<dbReference type="Pfam" id="PF00651">
    <property type="entry name" value="BTB"/>
    <property type="match status" value="1"/>
</dbReference>
<feature type="domain" description="MATH" evidence="2">
    <location>
        <begin position="119"/>
        <end position="180"/>
    </location>
</feature>
<protein>
    <submittedName>
        <fullName evidence="3">BTB domain-containing protein</fullName>
    </submittedName>
</protein>
<reference evidence="3" key="1">
    <citation type="submission" date="2019-11" db="UniProtKB">
        <authorList>
            <consortium name="WormBaseParasite"/>
        </authorList>
    </citation>
    <scope>IDENTIFICATION</scope>
</reference>
<dbReference type="Gene3D" id="1.25.40.420">
    <property type="match status" value="1"/>
</dbReference>
<dbReference type="InterPro" id="IPR051481">
    <property type="entry name" value="BTB-POZ/Galectin-3-binding"/>
</dbReference>
<dbReference type="CDD" id="cd14733">
    <property type="entry name" value="BACK"/>
    <property type="match status" value="1"/>
</dbReference>